<evidence type="ECO:0000313" key="3">
    <source>
        <dbReference type="Proteomes" id="UP000001488"/>
    </source>
</evidence>
<gene>
    <name evidence="2" type="ordered locus">TGAM_0312</name>
</gene>
<dbReference type="PaxDb" id="593117-TGAM_0312"/>
<dbReference type="EMBL" id="CP001398">
    <property type="protein sequence ID" value="ACS32814.1"/>
    <property type="molecule type" value="Genomic_DNA"/>
</dbReference>
<dbReference type="KEGG" id="tga:TGAM_0312"/>
<reference evidence="2 3" key="1">
    <citation type="journal article" date="2007" name="Genome Biol.">
        <title>Genome analysis and genome-wide proteomics of Thermococcus gammatolerans, the most radioresistant organism known amongst the Archaea.</title>
        <authorList>
            <person name="Zivanovic Y."/>
            <person name="Armengaud J."/>
            <person name="Lagorce A."/>
            <person name="Leplat C."/>
            <person name="Guerin P."/>
            <person name="Dutertre M."/>
            <person name="Anthouard V."/>
            <person name="Forterre P."/>
            <person name="Wincker P."/>
            <person name="Confalonieri F."/>
        </authorList>
    </citation>
    <scope>NUCLEOTIDE SEQUENCE [LARGE SCALE GENOMIC DNA]</scope>
    <source>
        <strain evidence="3">DSM 15229 / JCM 11827 / EJ3</strain>
    </source>
</reference>
<dbReference type="eggNOG" id="arCOG05866">
    <property type="taxonomic scope" value="Archaea"/>
</dbReference>
<evidence type="ECO:0000256" key="1">
    <source>
        <dbReference type="SAM" id="Phobius"/>
    </source>
</evidence>
<organism evidence="2 3">
    <name type="scientific">Thermococcus gammatolerans (strain DSM 15229 / JCM 11827 / EJ3)</name>
    <dbReference type="NCBI Taxonomy" id="593117"/>
    <lineage>
        <taxon>Archaea</taxon>
        <taxon>Methanobacteriati</taxon>
        <taxon>Methanobacteriota</taxon>
        <taxon>Thermococci</taxon>
        <taxon>Thermococcales</taxon>
        <taxon>Thermococcaceae</taxon>
        <taxon>Thermococcus</taxon>
    </lineage>
</organism>
<dbReference type="STRING" id="593117.TGAM_0312"/>
<dbReference type="AlphaFoldDB" id="C5A3K2"/>
<proteinExistence type="predicted"/>
<keyword evidence="3" id="KW-1185">Reference proteome</keyword>
<accession>C5A3K2</accession>
<keyword evidence="1" id="KW-0472">Membrane</keyword>
<keyword evidence="1" id="KW-0812">Transmembrane</keyword>
<name>C5A3K2_THEGJ</name>
<keyword evidence="1" id="KW-1133">Transmembrane helix</keyword>
<dbReference type="HOGENOM" id="CLU_115710_0_0_2"/>
<dbReference type="PATRIC" id="fig|593117.10.peg.311"/>
<evidence type="ECO:0000313" key="2">
    <source>
        <dbReference type="EMBL" id="ACS32814.1"/>
    </source>
</evidence>
<dbReference type="Proteomes" id="UP000001488">
    <property type="component" value="Chromosome"/>
</dbReference>
<protein>
    <submittedName>
        <fullName evidence="2">Uncharacterized protein</fullName>
    </submittedName>
</protein>
<feature type="transmembrane region" description="Helical" evidence="1">
    <location>
        <begin position="56"/>
        <end position="76"/>
    </location>
</feature>
<feature type="transmembrane region" description="Helical" evidence="1">
    <location>
        <begin position="6"/>
        <end position="25"/>
    </location>
</feature>
<sequence length="205" mass="23534">MKLIAIIGSFSFVMGITVGVMGLILKRLSQEITTTHRNNLHKRVKYHRAQYKAGMVMNKALLVMAIVTLALFGYAVKTAHLPPASVSYHEVFYKDNTTVVFVEKDGWGLFEIDLKPKVKDFELSMSFPKGTEYLVEYNGKQYNGTNEFKVKVTKGGTMYVHFKVPLDIVNSIYHQNGKAEIKVHMEKIPFWRDDYTLHLIPRKED</sequence>